<dbReference type="PROSITE" id="PS00786">
    <property type="entry name" value="5_NUCLEOTIDASE_2"/>
    <property type="match status" value="1"/>
</dbReference>
<sequence length="661" mass="73111">MLFHRTVFASVLSGWLASGILYIASYTATYAATLELRVMETTDIHANVMDFDYYKGLTSEEIGLARVATLIRQARKEVENSVLVDNGDLIQGSPMGDYIADKGLNKGDIHPVYKAMNLLDYDAGNIGNHEFNYGLNYLKLAVAGANFPYVCANVLSAKNKRYLFNPYVIQDKMFVDTKGQKQAVRVGFIGFVPPQIIQWDRKHLEGRVIAKDIVQSARNLVPEMKEEGADVIIAIPHSGISTDPYKTMAENSVYYLSQVDGIDAIMFGHSHGVFPGSDYKGIKGIDIDDGTINGVAAVMPGRWGDHLGIVDLTLSNSSGEWEVISGRSEARPVYDRHHNKALVEADPEIIKAVKIEHKATKNFVNQPIGKATDVMYSYLALVQDDPTIQIVNDAQVNYVREFVEGDPDLDGIPVISAAAPFKVGGRKNDPNGFTEVEAGTLTFSNAADLYLYPNTLVALKINGKELKEWLEMSAGQFNQIDPNSTKRQHLINWDGFRTYNFDVVDGVQYMIDVTQPAKYDGDGQLINPESERITELMFKGKPVREDQAFIIATNNYRGYGGGNFAGTGEKNIAFASPDENRQVLSNYIAKETLVTGFVKPTADNNWKLAPIQTSADLDIVVETAPGKKAADFIKKHAVYDMKEVGRDDAEFALYRIDLGQH</sequence>
<evidence type="ECO:0000259" key="13">
    <source>
        <dbReference type="Pfam" id="PF02872"/>
    </source>
</evidence>
<evidence type="ECO:0000256" key="11">
    <source>
        <dbReference type="RuleBase" id="RU362119"/>
    </source>
</evidence>
<protein>
    <submittedName>
        <fullName evidence="14">Bifunctional 2',3'-cyclic-nucleotide 2'-phosphodiesterase/3'-nucleotidase</fullName>
    </submittedName>
</protein>
<comment type="similarity">
    <text evidence="5 11">Belongs to the 5'-nucleotidase family.</text>
</comment>
<evidence type="ECO:0000256" key="4">
    <source>
        <dbReference type="ARBA" id="ARBA00004196"/>
    </source>
</evidence>
<reference evidence="14 15" key="1">
    <citation type="submission" date="2022-10" db="EMBL/GenBank/DDBJ databases">
        <title>High-quality genome sequences of two octocoral-associated bacteria, Endozoicomonas euniceicola EF212 and Endozoicomonas gorgoniicola PS125.</title>
        <authorList>
            <person name="Chiou Y.-J."/>
            <person name="Chen Y.-H."/>
        </authorList>
    </citation>
    <scope>NUCLEOTIDE SEQUENCE [LARGE SCALE GENOMIC DNA]</scope>
    <source>
        <strain evidence="14 15">PS125</strain>
    </source>
</reference>
<dbReference type="InterPro" id="IPR041827">
    <property type="entry name" value="CpdB_N"/>
</dbReference>
<feature type="domain" description="Calcineurin-like phosphoesterase" evidence="12">
    <location>
        <begin position="36"/>
        <end position="271"/>
    </location>
</feature>
<dbReference type="InterPro" id="IPR006179">
    <property type="entry name" value="5_nucleotidase/apyrase"/>
</dbReference>
<dbReference type="NCBIfam" id="NF006938">
    <property type="entry name" value="PRK09420.1"/>
    <property type="match status" value="1"/>
</dbReference>
<keyword evidence="8 11" id="KW-0547">Nucleotide-binding</keyword>
<dbReference type="PANTHER" id="PTHR11575:SF6">
    <property type="entry name" value="2',3'-CYCLIC-NUCLEOTIDE 2'-PHOSPHODIESTERASE_3'-NUCLEOTIDASE"/>
    <property type="match status" value="1"/>
</dbReference>
<dbReference type="InterPro" id="IPR008334">
    <property type="entry name" value="5'-Nucleotdase_C"/>
</dbReference>
<keyword evidence="15" id="KW-1185">Reference proteome</keyword>
<evidence type="ECO:0000256" key="3">
    <source>
        <dbReference type="ARBA" id="ARBA00001968"/>
    </source>
</evidence>
<dbReference type="SUPFAM" id="SSF55816">
    <property type="entry name" value="5'-nucleotidase (syn. UDP-sugar hydrolase), C-terminal domain"/>
    <property type="match status" value="1"/>
</dbReference>
<evidence type="ECO:0000256" key="7">
    <source>
        <dbReference type="ARBA" id="ARBA00022729"/>
    </source>
</evidence>
<comment type="cofactor">
    <cofactor evidence="3">
        <name>a divalent metal cation</name>
        <dbReference type="ChEBI" id="CHEBI:60240"/>
    </cofactor>
</comment>
<evidence type="ECO:0000259" key="12">
    <source>
        <dbReference type="Pfam" id="PF00149"/>
    </source>
</evidence>
<dbReference type="InterPro" id="IPR029052">
    <property type="entry name" value="Metallo-depent_PP-like"/>
</dbReference>
<keyword evidence="9 11" id="KW-0378">Hydrolase</keyword>
<dbReference type="InterPro" id="IPR006146">
    <property type="entry name" value="5'-Nucleotdase_CS"/>
</dbReference>
<dbReference type="InterPro" id="IPR004843">
    <property type="entry name" value="Calcineurin-like_PHP"/>
</dbReference>
<evidence type="ECO:0000256" key="5">
    <source>
        <dbReference type="ARBA" id="ARBA00006654"/>
    </source>
</evidence>
<dbReference type="NCBIfam" id="TIGR01390">
    <property type="entry name" value="CycNucDiestase"/>
    <property type="match status" value="1"/>
</dbReference>
<evidence type="ECO:0000256" key="9">
    <source>
        <dbReference type="ARBA" id="ARBA00022801"/>
    </source>
</evidence>
<evidence type="ECO:0000256" key="8">
    <source>
        <dbReference type="ARBA" id="ARBA00022741"/>
    </source>
</evidence>
<keyword evidence="7" id="KW-0732">Signal</keyword>
<dbReference type="EMBL" id="JAPFCC010000001">
    <property type="protein sequence ID" value="MCW7555398.1"/>
    <property type="molecule type" value="Genomic_DNA"/>
</dbReference>
<accession>A0ABT3N187</accession>
<dbReference type="PRINTS" id="PR01607">
    <property type="entry name" value="APYRASEFAMLY"/>
</dbReference>
<dbReference type="InterPro" id="IPR006294">
    <property type="entry name" value="Cyc_nuc_PDE_nucleotidase"/>
</dbReference>
<dbReference type="InterPro" id="IPR036907">
    <property type="entry name" value="5'-Nucleotdase_C_sf"/>
</dbReference>
<dbReference type="Pfam" id="PF02872">
    <property type="entry name" value="5_nucleotid_C"/>
    <property type="match status" value="1"/>
</dbReference>
<dbReference type="Gene3D" id="3.60.21.10">
    <property type="match status" value="1"/>
</dbReference>
<comment type="catalytic activity">
    <reaction evidence="1">
        <text>a ribonucleoside 3'-phosphate + H2O = a ribonucleoside + phosphate</text>
        <dbReference type="Rhea" id="RHEA:10144"/>
        <dbReference type="ChEBI" id="CHEBI:13197"/>
        <dbReference type="ChEBI" id="CHEBI:15377"/>
        <dbReference type="ChEBI" id="CHEBI:18254"/>
        <dbReference type="ChEBI" id="CHEBI:43474"/>
        <dbReference type="EC" id="3.1.3.6"/>
    </reaction>
</comment>
<comment type="subcellular location">
    <subcellularLocation>
        <location evidence="4">Cell envelope</location>
    </subcellularLocation>
</comment>
<gene>
    <name evidence="14" type="ORF">NX722_22745</name>
</gene>
<keyword evidence="10" id="KW-0511">Multifunctional enzyme</keyword>
<dbReference type="Pfam" id="PF00149">
    <property type="entry name" value="Metallophos"/>
    <property type="match status" value="1"/>
</dbReference>
<evidence type="ECO:0000256" key="1">
    <source>
        <dbReference type="ARBA" id="ARBA00000527"/>
    </source>
</evidence>
<dbReference type="RefSeq" id="WP_262565157.1">
    <property type="nucleotide sequence ID" value="NZ_JAPFCC010000001.1"/>
</dbReference>
<dbReference type="PANTHER" id="PTHR11575">
    <property type="entry name" value="5'-NUCLEOTIDASE-RELATED"/>
    <property type="match status" value="1"/>
</dbReference>
<feature type="domain" description="5'-Nucleotidase C-terminal" evidence="13">
    <location>
        <begin position="368"/>
        <end position="564"/>
    </location>
</feature>
<comment type="catalytic activity">
    <reaction evidence="2">
        <text>a nucleoside 2',3'-cyclic phosphate + H2O = a nucleoside 3'-phosphate + H(+)</text>
        <dbReference type="Rhea" id="RHEA:19621"/>
        <dbReference type="ChEBI" id="CHEBI:15377"/>
        <dbReference type="ChEBI" id="CHEBI:15378"/>
        <dbReference type="ChEBI" id="CHEBI:66949"/>
        <dbReference type="ChEBI" id="CHEBI:66954"/>
        <dbReference type="EC" id="3.1.4.16"/>
    </reaction>
</comment>
<comment type="caution">
    <text evidence="14">The sequence shown here is derived from an EMBL/GenBank/DDBJ whole genome shotgun (WGS) entry which is preliminary data.</text>
</comment>
<dbReference type="PROSITE" id="PS00785">
    <property type="entry name" value="5_NUCLEOTIDASE_1"/>
    <property type="match status" value="1"/>
</dbReference>
<name>A0ABT3N187_9GAMM</name>
<evidence type="ECO:0000256" key="10">
    <source>
        <dbReference type="ARBA" id="ARBA00023268"/>
    </source>
</evidence>
<evidence type="ECO:0000313" key="14">
    <source>
        <dbReference type="EMBL" id="MCW7555398.1"/>
    </source>
</evidence>
<evidence type="ECO:0000256" key="6">
    <source>
        <dbReference type="ARBA" id="ARBA00022723"/>
    </source>
</evidence>
<dbReference type="Gene3D" id="3.90.780.10">
    <property type="entry name" value="5'-Nucleotidase, C-terminal domain"/>
    <property type="match status" value="1"/>
</dbReference>
<organism evidence="14 15">
    <name type="scientific">Endozoicomonas gorgoniicola</name>
    <dbReference type="NCBI Taxonomy" id="1234144"/>
    <lineage>
        <taxon>Bacteria</taxon>
        <taxon>Pseudomonadati</taxon>
        <taxon>Pseudomonadota</taxon>
        <taxon>Gammaproteobacteria</taxon>
        <taxon>Oceanospirillales</taxon>
        <taxon>Endozoicomonadaceae</taxon>
        <taxon>Endozoicomonas</taxon>
    </lineage>
</organism>
<dbReference type="Proteomes" id="UP001209854">
    <property type="component" value="Unassembled WGS sequence"/>
</dbReference>
<keyword evidence="6" id="KW-0479">Metal-binding</keyword>
<dbReference type="SUPFAM" id="SSF56300">
    <property type="entry name" value="Metallo-dependent phosphatases"/>
    <property type="match status" value="1"/>
</dbReference>
<dbReference type="CDD" id="cd07410">
    <property type="entry name" value="MPP_CpdB_N"/>
    <property type="match status" value="1"/>
</dbReference>
<evidence type="ECO:0000256" key="2">
    <source>
        <dbReference type="ARBA" id="ARBA00001730"/>
    </source>
</evidence>
<proteinExistence type="inferred from homology"/>
<evidence type="ECO:0000313" key="15">
    <source>
        <dbReference type="Proteomes" id="UP001209854"/>
    </source>
</evidence>